<dbReference type="FunFam" id="3.40.50.300:FF:000006">
    <property type="entry name" value="DNA-binding transcriptional regulator NtrC"/>
    <property type="match status" value="1"/>
</dbReference>
<dbReference type="InterPro" id="IPR009057">
    <property type="entry name" value="Homeodomain-like_sf"/>
</dbReference>
<dbReference type="RefSeq" id="WP_150434764.1">
    <property type="nucleotide sequence ID" value="NZ_VYKJ01000004.1"/>
</dbReference>
<dbReference type="FunFam" id="1.10.8.60:FF:000014">
    <property type="entry name" value="DNA-binding transcriptional regulator NtrC"/>
    <property type="match status" value="1"/>
</dbReference>
<feature type="domain" description="Sigma-54 factor interaction" evidence="8">
    <location>
        <begin position="225"/>
        <end position="454"/>
    </location>
</feature>
<evidence type="ECO:0000256" key="6">
    <source>
        <dbReference type="ARBA" id="ARBA00023159"/>
    </source>
</evidence>
<dbReference type="Pfam" id="PF25601">
    <property type="entry name" value="AAA_lid_14"/>
    <property type="match status" value="1"/>
</dbReference>
<dbReference type="SUPFAM" id="SSF52540">
    <property type="entry name" value="P-loop containing nucleoside triphosphate hydrolases"/>
    <property type="match status" value="1"/>
</dbReference>
<dbReference type="Proteomes" id="UP000335415">
    <property type="component" value="Unassembled WGS sequence"/>
</dbReference>
<dbReference type="GO" id="GO:0043565">
    <property type="term" value="F:sequence-specific DNA binding"/>
    <property type="evidence" value="ECO:0007669"/>
    <property type="project" value="InterPro"/>
</dbReference>
<keyword evidence="6" id="KW-0010">Activator</keyword>
<dbReference type="PROSITE" id="PS50045">
    <property type="entry name" value="SIGMA54_INTERACT_4"/>
    <property type="match status" value="1"/>
</dbReference>
<dbReference type="InterPro" id="IPR002078">
    <property type="entry name" value="Sigma_54_int"/>
</dbReference>
<comment type="caution">
    <text evidence="9">The sequence shown here is derived from an EMBL/GenBank/DDBJ whole genome shotgun (WGS) entry which is preliminary data.</text>
</comment>
<dbReference type="SMART" id="SM00382">
    <property type="entry name" value="AAA"/>
    <property type="match status" value="1"/>
</dbReference>
<protein>
    <submittedName>
        <fullName evidence="9">GAF domain-containing protein</fullName>
    </submittedName>
</protein>
<dbReference type="PROSITE" id="PS00676">
    <property type="entry name" value="SIGMA54_INTERACT_2"/>
    <property type="match status" value="1"/>
</dbReference>
<evidence type="ECO:0000256" key="2">
    <source>
        <dbReference type="ARBA" id="ARBA00022840"/>
    </source>
</evidence>
<evidence type="ECO:0000256" key="4">
    <source>
        <dbReference type="ARBA" id="ARBA00023015"/>
    </source>
</evidence>
<dbReference type="Pfam" id="PF00158">
    <property type="entry name" value="Sigma54_activat"/>
    <property type="match status" value="1"/>
</dbReference>
<dbReference type="PANTHER" id="PTHR32071:SF57">
    <property type="entry name" value="C4-DICARBOXYLATE TRANSPORT TRANSCRIPTIONAL REGULATORY PROTEIN DCTD"/>
    <property type="match status" value="1"/>
</dbReference>
<dbReference type="SUPFAM" id="SSF55781">
    <property type="entry name" value="GAF domain-like"/>
    <property type="match status" value="1"/>
</dbReference>
<dbReference type="Gene3D" id="1.10.8.60">
    <property type="match status" value="1"/>
</dbReference>
<dbReference type="InterPro" id="IPR058031">
    <property type="entry name" value="AAA_lid_NorR"/>
</dbReference>
<evidence type="ECO:0000256" key="5">
    <source>
        <dbReference type="ARBA" id="ARBA00023125"/>
    </source>
</evidence>
<dbReference type="SMART" id="SM00065">
    <property type="entry name" value="GAF"/>
    <property type="match status" value="1"/>
</dbReference>
<evidence type="ECO:0000256" key="3">
    <source>
        <dbReference type="ARBA" id="ARBA00023012"/>
    </source>
</evidence>
<dbReference type="PRINTS" id="PR01590">
    <property type="entry name" value="HTHFIS"/>
</dbReference>
<evidence type="ECO:0000313" key="9">
    <source>
        <dbReference type="EMBL" id="KAA9000496.1"/>
    </source>
</evidence>
<dbReference type="Pfam" id="PF02954">
    <property type="entry name" value="HTH_8"/>
    <property type="match status" value="1"/>
</dbReference>
<keyword evidence="2" id="KW-0067">ATP-binding</keyword>
<dbReference type="EMBL" id="VYKJ01000004">
    <property type="protein sequence ID" value="KAA9000496.1"/>
    <property type="molecule type" value="Genomic_DNA"/>
</dbReference>
<evidence type="ECO:0000259" key="8">
    <source>
        <dbReference type="PROSITE" id="PS50045"/>
    </source>
</evidence>
<keyword evidence="7" id="KW-0804">Transcription</keyword>
<dbReference type="GO" id="GO:0000160">
    <property type="term" value="P:phosphorelay signal transduction system"/>
    <property type="evidence" value="ECO:0007669"/>
    <property type="project" value="UniProtKB-KW"/>
</dbReference>
<dbReference type="AlphaFoldDB" id="A0A5J5G168"/>
<dbReference type="InterPro" id="IPR025662">
    <property type="entry name" value="Sigma_54_int_dom_ATP-bd_1"/>
</dbReference>
<dbReference type="GO" id="GO:0006355">
    <property type="term" value="P:regulation of DNA-templated transcription"/>
    <property type="evidence" value="ECO:0007669"/>
    <property type="project" value="InterPro"/>
</dbReference>
<keyword evidence="5" id="KW-0238">DNA-binding</keyword>
<dbReference type="PROSITE" id="PS00688">
    <property type="entry name" value="SIGMA54_INTERACT_3"/>
    <property type="match status" value="1"/>
</dbReference>
<proteinExistence type="predicted"/>
<dbReference type="Gene3D" id="1.10.10.60">
    <property type="entry name" value="Homeodomain-like"/>
    <property type="match status" value="1"/>
</dbReference>
<keyword evidence="1" id="KW-0547">Nucleotide-binding</keyword>
<dbReference type="Gene3D" id="3.40.50.300">
    <property type="entry name" value="P-loop containing nucleotide triphosphate hydrolases"/>
    <property type="match status" value="1"/>
</dbReference>
<dbReference type="InterPro" id="IPR003018">
    <property type="entry name" value="GAF"/>
</dbReference>
<evidence type="ECO:0000313" key="10">
    <source>
        <dbReference type="Proteomes" id="UP000335415"/>
    </source>
</evidence>
<reference evidence="9 10" key="1">
    <citation type="submission" date="2019-09" db="EMBL/GenBank/DDBJ databases">
        <authorList>
            <person name="Li Y."/>
        </authorList>
    </citation>
    <scope>NUCLEOTIDE SEQUENCE [LARGE SCALE GENOMIC DNA]</scope>
    <source>
        <strain evidence="9 10">L3-3HA</strain>
    </source>
</reference>
<dbReference type="InterPro" id="IPR025944">
    <property type="entry name" value="Sigma_54_int_dom_CS"/>
</dbReference>
<dbReference type="SUPFAM" id="SSF46689">
    <property type="entry name" value="Homeodomain-like"/>
    <property type="match status" value="1"/>
</dbReference>
<name>A0A5J5G168_9GAMM</name>
<dbReference type="OrthoDB" id="9804019at2"/>
<dbReference type="InterPro" id="IPR029016">
    <property type="entry name" value="GAF-like_dom_sf"/>
</dbReference>
<dbReference type="Gene3D" id="3.30.450.40">
    <property type="match status" value="1"/>
</dbReference>
<dbReference type="InterPro" id="IPR027417">
    <property type="entry name" value="P-loop_NTPase"/>
</dbReference>
<accession>A0A5J5G168</accession>
<evidence type="ECO:0000256" key="7">
    <source>
        <dbReference type="ARBA" id="ARBA00023163"/>
    </source>
</evidence>
<dbReference type="CDD" id="cd00009">
    <property type="entry name" value="AAA"/>
    <property type="match status" value="1"/>
</dbReference>
<dbReference type="InterPro" id="IPR025943">
    <property type="entry name" value="Sigma_54_int_dom_ATP-bd_2"/>
</dbReference>
<dbReference type="PANTHER" id="PTHR32071">
    <property type="entry name" value="TRANSCRIPTIONAL REGULATORY PROTEIN"/>
    <property type="match status" value="1"/>
</dbReference>
<dbReference type="InterPro" id="IPR003593">
    <property type="entry name" value="AAA+_ATPase"/>
</dbReference>
<evidence type="ECO:0000256" key="1">
    <source>
        <dbReference type="ARBA" id="ARBA00022741"/>
    </source>
</evidence>
<gene>
    <name evidence="9" type="ORF">FJU30_09640</name>
</gene>
<dbReference type="InterPro" id="IPR002197">
    <property type="entry name" value="HTH_Fis"/>
</dbReference>
<dbReference type="PROSITE" id="PS00675">
    <property type="entry name" value="SIGMA54_INTERACT_1"/>
    <property type="match status" value="1"/>
</dbReference>
<keyword evidence="4" id="KW-0805">Transcription regulation</keyword>
<dbReference type="Pfam" id="PF01590">
    <property type="entry name" value="GAF"/>
    <property type="match status" value="1"/>
</dbReference>
<sequence>MGRYKDIYTARSPERHALQVPLSFTCLLGECRSELLPLLSEVSKAVSAGGTLGKTLTLVMDLLQKHLHVARAMISLYDTSCDQIFIHESYGLTKEEVERGVYYPGEGITGKVIETRQSIIVPLIVNEPRFLNRTGSWKQREEEHLSFICVPIIRGAKVMGTISMERLYNNNQLLLLDLEVLGIVATTIAQAVELHLLEVTHRRMLREQSTVANNALIEKFKPANIIGNSRPMQKIYRLLEKVSPASTTVLILGESGVGKERIASAIHYNSGNARGPFIRFNCASLPETVIESELFGHEKGAFTGAIARRAGRFEEADGGTLFLDEIGELSPSVQTKLLRVLQERSFERVGSNQTLRVNVRILTATHRNLRQMVAEGTFREDLFYRLNVFPVTVPPLRDRGSDILILADHFIAQFAREQNVKIPEISIPAMSLLLSYDWPGNVRELENMMERAVLLAEDGIIHCDHLMINMQPPPVGADSTANGGIESRLAQIEYDLIDQALGQHHGNISRAASQLGMTRRALGLRMEKYQLDYKTYRRRAQP</sequence>
<dbReference type="GO" id="GO:0005524">
    <property type="term" value="F:ATP binding"/>
    <property type="evidence" value="ECO:0007669"/>
    <property type="project" value="UniProtKB-KW"/>
</dbReference>
<organism evidence="9 10">
    <name type="scientific">Affinibrenneria salicis</name>
    <dbReference type="NCBI Taxonomy" id="2590031"/>
    <lineage>
        <taxon>Bacteria</taxon>
        <taxon>Pseudomonadati</taxon>
        <taxon>Pseudomonadota</taxon>
        <taxon>Gammaproteobacteria</taxon>
        <taxon>Enterobacterales</taxon>
        <taxon>Pectobacteriaceae</taxon>
        <taxon>Affinibrenneria</taxon>
    </lineage>
</organism>
<keyword evidence="10" id="KW-1185">Reference proteome</keyword>
<keyword evidence="3" id="KW-0902">Two-component regulatory system</keyword>